<dbReference type="AlphaFoldDB" id="A0A7K3TEM8"/>
<gene>
    <name evidence="9" type="ORF">GFD22_00830</name>
</gene>
<sequence length="485" mass="52816">MAFVSRIEEREAPDWVKHALRGKDDEAAQARRAGQISMQSRLDILLSHPALLSICYFLALTLVVALLLWLPISSRTHGFTSPHIAIFTAISALSTCGIPVVNTAIHWTMFGQAVILVAVQLGGLGVMTFASMISIAASRHLKVTQRILTATELGATKLSEVKSIINVVLVSTFLIEAITFAALFPGLYRASNGRLGRTVWQALFYAVSAYNNTGFTPDATGLLVNSWSVGLPIMLSAFCGTLGFPVILNIFRTARARRSPRHWSLHTKLTLFTTFALCVVAITWFLANEWDNEDLFYGADDSRRFRCALSAAVMPRSAGFDITWVPQVTEQTKVFMSGMMFIGTGSSSTGGGIRVTTFAVLLLICRAAFTNHRDITVFHRRIPRQVRIMAVSVAVTCLTIVYFGAIALIITTHCSFGDAIFEASSAFSLAGYSVGVARTDTPVSMYILAVLMLVGRLGPMTIAYTTSKTKPHSVVRYPEEPIGVG</sequence>
<comment type="caution">
    <text evidence="9">The sequence shown here is derived from an EMBL/GenBank/DDBJ whole genome shotgun (WGS) entry which is preliminary data.</text>
</comment>
<feature type="transmembrane region" description="Helical" evidence="8">
    <location>
        <begin position="351"/>
        <end position="369"/>
    </location>
</feature>
<feature type="transmembrane region" description="Helical" evidence="8">
    <location>
        <begin position="113"/>
        <end position="137"/>
    </location>
</feature>
<feature type="transmembrane region" description="Helical" evidence="8">
    <location>
        <begin position="84"/>
        <end position="107"/>
    </location>
</feature>
<proteinExistence type="predicted"/>
<evidence type="ECO:0000313" key="10">
    <source>
        <dbReference type="Proteomes" id="UP000469763"/>
    </source>
</evidence>
<feature type="transmembrane region" description="Helical" evidence="8">
    <location>
        <begin position="50"/>
        <end position="72"/>
    </location>
</feature>
<keyword evidence="10" id="KW-1185">Reference proteome</keyword>
<organism evidence="9 10">
    <name type="scientific">Bifidobacterium avesanii</name>
    <dbReference type="NCBI Taxonomy" id="1798157"/>
    <lineage>
        <taxon>Bacteria</taxon>
        <taxon>Bacillati</taxon>
        <taxon>Actinomycetota</taxon>
        <taxon>Actinomycetes</taxon>
        <taxon>Bifidobacteriales</taxon>
        <taxon>Bifidobacteriaceae</taxon>
        <taxon>Bifidobacterium</taxon>
    </lineage>
</organism>
<protein>
    <submittedName>
        <fullName evidence="9">Potassium transporter Trk</fullName>
    </submittedName>
</protein>
<evidence type="ECO:0000256" key="4">
    <source>
        <dbReference type="ARBA" id="ARBA00022692"/>
    </source>
</evidence>
<feature type="transmembrane region" description="Helical" evidence="8">
    <location>
        <begin position="164"/>
        <end position="188"/>
    </location>
</feature>
<evidence type="ECO:0000256" key="7">
    <source>
        <dbReference type="ARBA" id="ARBA00023136"/>
    </source>
</evidence>
<feature type="transmembrane region" description="Helical" evidence="8">
    <location>
        <begin position="443"/>
        <end position="464"/>
    </location>
</feature>
<reference evidence="9 10" key="1">
    <citation type="submission" date="2019-10" db="EMBL/GenBank/DDBJ databases">
        <title>Bifidobacterium from non-human primates.</title>
        <authorList>
            <person name="Modesto M."/>
        </authorList>
    </citation>
    <scope>NUCLEOTIDE SEQUENCE [LARGE SCALE GENOMIC DNA]</scope>
    <source>
        <strain evidence="9 10">TREC</strain>
    </source>
</reference>
<evidence type="ECO:0000313" key="9">
    <source>
        <dbReference type="EMBL" id="NEG77548.1"/>
    </source>
</evidence>
<dbReference type="OrthoDB" id="9810952at2"/>
<dbReference type="Proteomes" id="UP000469763">
    <property type="component" value="Unassembled WGS sequence"/>
</dbReference>
<dbReference type="GO" id="GO:0030001">
    <property type="term" value="P:metal ion transport"/>
    <property type="evidence" value="ECO:0007669"/>
    <property type="project" value="UniProtKB-ARBA"/>
</dbReference>
<keyword evidence="4 8" id="KW-0812">Transmembrane</keyword>
<dbReference type="RefSeq" id="WP_152349614.1">
    <property type="nucleotide sequence ID" value="NZ_WBSN01000001.1"/>
</dbReference>
<evidence type="ECO:0000256" key="3">
    <source>
        <dbReference type="ARBA" id="ARBA00022475"/>
    </source>
</evidence>
<name>A0A7K3TEM8_9BIFI</name>
<feature type="transmembrane region" description="Helical" evidence="8">
    <location>
        <begin position="269"/>
        <end position="287"/>
    </location>
</feature>
<dbReference type="PANTHER" id="PTHR32024">
    <property type="entry name" value="TRK SYSTEM POTASSIUM UPTAKE PROTEIN TRKG-RELATED"/>
    <property type="match status" value="1"/>
</dbReference>
<keyword evidence="6" id="KW-0406">Ion transport</keyword>
<keyword evidence="7 8" id="KW-0472">Membrane</keyword>
<dbReference type="InterPro" id="IPR003445">
    <property type="entry name" value="Cat_transpt"/>
</dbReference>
<keyword evidence="3" id="KW-1003">Cell membrane</keyword>
<evidence type="ECO:0000256" key="6">
    <source>
        <dbReference type="ARBA" id="ARBA00023065"/>
    </source>
</evidence>
<dbReference type="EMBL" id="WHZY01000001">
    <property type="protein sequence ID" value="NEG77548.1"/>
    <property type="molecule type" value="Genomic_DNA"/>
</dbReference>
<dbReference type="Pfam" id="PF02386">
    <property type="entry name" value="TrkH"/>
    <property type="match status" value="1"/>
</dbReference>
<dbReference type="PANTHER" id="PTHR32024:SF1">
    <property type="entry name" value="KTR SYSTEM POTASSIUM UPTAKE PROTEIN B"/>
    <property type="match status" value="1"/>
</dbReference>
<keyword evidence="2" id="KW-0813">Transport</keyword>
<dbReference type="GO" id="GO:0008324">
    <property type="term" value="F:monoatomic cation transmembrane transporter activity"/>
    <property type="evidence" value="ECO:0007669"/>
    <property type="project" value="InterPro"/>
</dbReference>
<evidence type="ECO:0000256" key="8">
    <source>
        <dbReference type="SAM" id="Phobius"/>
    </source>
</evidence>
<evidence type="ECO:0000256" key="2">
    <source>
        <dbReference type="ARBA" id="ARBA00022448"/>
    </source>
</evidence>
<comment type="subcellular location">
    <subcellularLocation>
        <location evidence="1">Cell membrane</location>
        <topology evidence="1">Multi-pass membrane protein</topology>
    </subcellularLocation>
</comment>
<evidence type="ECO:0000256" key="1">
    <source>
        <dbReference type="ARBA" id="ARBA00004651"/>
    </source>
</evidence>
<keyword evidence="5 8" id="KW-1133">Transmembrane helix</keyword>
<dbReference type="GO" id="GO:0005886">
    <property type="term" value="C:plasma membrane"/>
    <property type="evidence" value="ECO:0007669"/>
    <property type="project" value="UniProtKB-SubCell"/>
</dbReference>
<feature type="transmembrane region" description="Helical" evidence="8">
    <location>
        <begin position="390"/>
        <end position="410"/>
    </location>
</feature>
<evidence type="ECO:0000256" key="5">
    <source>
        <dbReference type="ARBA" id="ARBA00022989"/>
    </source>
</evidence>
<accession>A0A7K3TEM8</accession>
<feature type="transmembrane region" description="Helical" evidence="8">
    <location>
        <begin position="227"/>
        <end position="248"/>
    </location>
</feature>